<dbReference type="AlphaFoldDB" id="A0AAE9XPZ1"/>
<evidence type="ECO:0000259" key="1">
    <source>
        <dbReference type="PROSITE" id="PS51186"/>
    </source>
</evidence>
<dbReference type="PANTHER" id="PTHR43792:SF1">
    <property type="entry name" value="N-ACETYLTRANSFERASE DOMAIN-CONTAINING PROTEIN"/>
    <property type="match status" value="1"/>
</dbReference>
<dbReference type="InterPro" id="IPR051531">
    <property type="entry name" value="N-acetyltransferase"/>
</dbReference>
<gene>
    <name evidence="2" type="ORF">PH603_04645</name>
</gene>
<protein>
    <submittedName>
        <fullName evidence="2">GNAT family N-acetyltransferase</fullName>
    </submittedName>
</protein>
<evidence type="ECO:0000313" key="2">
    <source>
        <dbReference type="EMBL" id="WCL55047.1"/>
    </source>
</evidence>
<dbReference type="Proteomes" id="UP001217500">
    <property type="component" value="Chromosome"/>
</dbReference>
<dbReference type="InterPro" id="IPR016181">
    <property type="entry name" value="Acyl_CoA_acyltransferase"/>
</dbReference>
<sequence>MSEADSKLHVKPVPDEDAEAFRAMLDEPEVARNTGSIPKHPDMAWTLQRLADRRRIEAETGEMVDRGVYLGDTLVGMATFFRNKAGEIEIGYLVHADWRGRGIATYACHSAIALARSFGHTGLLVAAYAKDNPSSGRVLEKAGFTPNGEGSFTSLGRGGDIDCWRMRLEP</sequence>
<dbReference type="SUPFAM" id="SSF55729">
    <property type="entry name" value="Acyl-CoA N-acyltransferases (Nat)"/>
    <property type="match status" value="1"/>
</dbReference>
<dbReference type="KEGG" id="gso:PH603_04645"/>
<dbReference type="CDD" id="cd04301">
    <property type="entry name" value="NAT_SF"/>
    <property type="match status" value="1"/>
</dbReference>
<dbReference type="Pfam" id="PF13302">
    <property type="entry name" value="Acetyltransf_3"/>
    <property type="match status" value="1"/>
</dbReference>
<evidence type="ECO:0000313" key="3">
    <source>
        <dbReference type="Proteomes" id="UP001217500"/>
    </source>
</evidence>
<reference evidence="2" key="1">
    <citation type="submission" date="2023-01" db="EMBL/GenBank/DDBJ databases">
        <title>The genome sequence of Kordiimonadaceae bacterium 6D33.</title>
        <authorList>
            <person name="Liu Y."/>
        </authorList>
    </citation>
    <scope>NUCLEOTIDE SEQUENCE</scope>
    <source>
        <strain evidence="2">6D33</strain>
    </source>
</reference>
<dbReference type="GO" id="GO:0016747">
    <property type="term" value="F:acyltransferase activity, transferring groups other than amino-acyl groups"/>
    <property type="evidence" value="ECO:0007669"/>
    <property type="project" value="InterPro"/>
</dbReference>
<dbReference type="InterPro" id="IPR000182">
    <property type="entry name" value="GNAT_dom"/>
</dbReference>
<dbReference type="EMBL" id="CP116805">
    <property type="protein sequence ID" value="WCL55047.1"/>
    <property type="molecule type" value="Genomic_DNA"/>
</dbReference>
<name>A0AAE9XPZ1_9PROT</name>
<keyword evidence="3" id="KW-1185">Reference proteome</keyword>
<feature type="domain" description="N-acetyltransferase" evidence="1">
    <location>
        <begin position="8"/>
        <end position="170"/>
    </location>
</feature>
<dbReference type="PANTHER" id="PTHR43792">
    <property type="entry name" value="GNAT FAMILY, PUTATIVE (AFU_ORTHOLOGUE AFUA_3G00765)-RELATED-RELATED"/>
    <property type="match status" value="1"/>
</dbReference>
<organism evidence="2 3">
    <name type="scientific">Gimibacter soli</name>
    <dbReference type="NCBI Taxonomy" id="3024400"/>
    <lineage>
        <taxon>Bacteria</taxon>
        <taxon>Pseudomonadati</taxon>
        <taxon>Pseudomonadota</taxon>
        <taxon>Alphaproteobacteria</taxon>
        <taxon>Kordiimonadales</taxon>
        <taxon>Temperatibacteraceae</taxon>
        <taxon>Gimibacter</taxon>
    </lineage>
</organism>
<dbReference type="Gene3D" id="3.40.630.30">
    <property type="match status" value="1"/>
</dbReference>
<proteinExistence type="predicted"/>
<dbReference type="PROSITE" id="PS51186">
    <property type="entry name" value="GNAT"/>
    <property type="match status" value="1"/>
</dbReference>
<dbReference type="RefSeq" id="WP_289504803.1">
    <property type="nucleotide sequence ID" value="NZ_CP116805.1"/>
</dbReference>
<accession>A0AAE9XPZ1</accession>